<evidence type="ECO:0000313" key="2">
    <source>
        <dbReference type="EMBL" id="KAF4471112.1"/>
    </source>
</evidence>
<dbReference type="GO" id="GO:0016491">
    <property type="term" value="F:oxidoreductase activity"/>
    <property type="evidence" value="ECO:0007669"/>
    <property type="project" value="InterPro"/>
</dbReference>
<dbReference type="PANTHER" id="PTHR13887:SF41">
    <property type="entry name" value="THIOREDOXIN SUPERFAMILY PROTEIN"/>
    <property type="match status" value="1"/>
</dbReference>
<protein>
    <submittedName>
        <fullName evidence="2">Dsba oxidoreductase</fullName>
    </submittedName>
</protein>
<dbReference type="CDD" id="cd03024">
    <property type="entry name" value="DsbA_FrnE"/>
    <property type="match status" value="1"/>
</dbReference>
<dbReference type="Pfam" id="PF01323">
    <property type="entry name" value="DSBA"/>
    <property type="match status" value="1"/>
</dbReference>
<keyword evidence="3" id="KW-1185">Reference proteome</keyword>
<dbReference type="Gene3D" id="3.40.30.10">
    <property type="entry name" value="Glutaredoxin"/>
    <property type="match status" value="1"/>
</dbReference>
<dbReference type="InterPro" id="IPR001853">
    <property type="entry name" value="DSBA-like_thioredoxin_dom"/>
</dbReference>
<dbReference type="Proteomes" id="UP000554235">
    <property type="component" value="Unassembled WGS sequence"/>
</dbReference>
<dbReference type="PANTHER" id="PTHR13887">
    <property type="entry name" value="GLUTATHIONE S-TRANSFERASE KAPPA"/>
    <property type="match status" value="1"/>
</dbReference>
<dbReference type="AlphaFoldDB" id="A0A8H4LKM1"/>
<dbReference type="SUPFAM" id="SSF52833">
    <property type="entry name" value="Thioredoxin-like"/>
    <property type="match status" value="1"/>
</dbReference>
<accession>A0A8H4LKM1</accession>
<feature type="domain" description="DSBA-like thioredoxin" evidence="1">
    <location>
        <begin position="6"/>
        <end position="210"/>
    </location>
</feature>
<comment type="caution">
    <text evidence="2">The sequence shown here is derived from an EMBL/GenBank/DDBJ whole genome shotgun (WGS) entry which is preliminary data.</text>
</comment>
<dbReference type="EMBL" id="JAADYS010000249">
    <property type="protein sequence ID" value="KAF4471112.1"/>
    <property type="molecule type" value="Genomic_DNA"/>
</dbReference>
<sequence>MTKFKVTVTSDTVCPWCYVGRKQLQAAEQLWRQKYPDDTFAVSYQPFQLQPQWPKGPASSISKEKFYEEKFGTERAAQIHQHMLGVGEKVGINFKFGGRTGNSRDSHRLVQLAKKYGDEVEGEAIDGLFAAYFEQERDITAYDTLKTVAVDAGIPADDFQKAILDSDQGGSEVDQAATQARLSGVNGVPDYVIQDRFRLHGANSPESFVSVFEKIKASERQ</sequence>
<reference evidence="2 3" key="1">
    <citation type="submission" date="2020-01" db="EMBL/GenBank/DDBJ databases">
        <title>Identification and distribution of gene clusters putatively required for synthesis of sphingolipid metabolism inhibitors in phylogenetically diverse species of the filamentous fungus Fusarium.</title>
        <authorList>
            <person name="Kim H.-S."/>
            <person name="Busman M."/>
            <person name="Brown D.W."/>
            <person name="Divon H."/>
            <person name="Uhlig S."/>
            <person name="Proctor R.H."/>
        </authorList>
    </citation>
    <scope>NUCLEOTIDE SEQUENCE [LARGE SCALE GENOMIC DNA]</scope>
    <source>
        <strain evidence="2 3">NRRL 20459</strain>
    </source>
</reference>
<dbReference type="InterPro" id="IPR036249">
    <property type="entry name" value="Thioredoxin-like_sf"/>
</dbReference>
<name>A0A8H4LKM1_9HYPO</name>
<organism evidence="2 3">
    <name type="scientific">Fusarium albosuccineum</name>
    <dbReference type="NCBI Taxonomy" id="1237068"/>
    <lineage>
        <taxon>Eukaryota</taxon>
        <taxon>Fungi</taxon>
        <taxon>Dikarya</taxon>
        <taxon>Ascomycota</taxon>
        <taxon>Pezizomycotina</taxon>
        <taxon>Sordariomycetes</taxon>
        <taxon>Hypocreomycetidae</taxon>
        <taxon>Hypocreales</taxon>
        <taxon>Nectriaceae</taxon>
        <taxon>Fusarium</taxon>
        <taxon>Fusarium decemcellulare species complex</taxon>
    </lineage>
</organism>
<proteinExistence type="predicted"/>
<dbReference type="OrthoDB" id="1930760at2759"/>
<gene>
    <name evidence="2" type="ORF">FALBO_1979</name>
</gene>
<evidence type="ECO:0000313" key="3">
    <source>
        <dbReference type="Proteomes" id="UP000554235"/>
    </source>
</evidence>
<evidence type="ECO:0000259" key="1">
    <source>
        <dbReference type="Pfam" id="PF01323"/>
    </source>
</evidence>